<dbReference type="Proteomes" id="UP000799118">
    <property type="component" value="Unassembled WGS sequence"/>
</dbReference>
<gene>
    <name evidence="1" type="ORF">BT96DRAFT_929739</name>
</gene>
<dbReference type="EMBL" id="ML770423">
    <property type="protein sequence ID" value="KAE9383531.1"/>
    <property type="molecule type" value="Genomic_DNA"/>
</dbReference>
<protein>
    <submittedName>
        <fullName evidence="1">Uncharacterized protein</fullName>
    </submittedName>
</protein>
<evidence type="ECO:0000313" key="1">
    <source>
        <dbReference type="EMBL" id="KAE9383531.1"/>
    </source>
</evidence>
<name>A0A6A4GDM9_9AGAR</name>
<proteinExistence type="predicted"/>
<keyword evidence="2" id="KW-1185">Reference proteome</keyword>
<dbReference type="AlphaFoldDB" id="A0A6A4GDM9"/>
<accession>A0A6A4GDM9</accession>
<sequence>MTFNEITDPPIETQLSRLPLPLLRQAIVILSKANRSQIIDTAYSLAGWFRSMLGGKT</sequence>
<evidence type="ECO:0000313" key="2">
    <source>
        <dbReference type="Proteomes" id="UP000799118"/>
    </source>
</evidence>
<reference evidence="1" key="1">
    <citation type="journal article" date="2019" name="Environ. Microbiol.">
        <title>Fungal ecological strategies reflected in gene transcription - a case study of two litter decomposers.</title>
        <authorList>
            <person name="Barbi F."/>
            <person name="Kohler A."/>
            <person name="Barry K."/>
            <person name="Baskaran P."/>
            <person name="Daum C."/>
            <person name="Fauchery L."/>
            <person name="Ihrmark K."/>
            <person name="Kuo A."/>
            <person name="LaButti K."/>
            <person name="Lipzen A."/>
            <person name="Morin E."/>
            <person name="Grigoriev I.V."/>
            <person name="Henrissat B."/>
            <person name="Lindahl B."/>
            <person name="Martin F."/>
        </authorList>
    </citation>
    <scope>NUCLEOTIDE SEQUENCE</scope>
    <source>
        <strain evidence="1">JB14</strain>
    </source>
</reference>
<organism evidence="1 2">
    <name type="scientific">Gymnopus androsaceus JB14</name>
    <dbReference type="NCBI Taxonomy" id="1447944"/>
    <lineage>
        <taxon>Eukaryota</taxon>
        <taxon>Fungi</taxon>
        <taxon>Dikarya</taxon>
        <taxon>Basidiomycota</taxon>
        <taxon>Agaricomycotina</taxon>
        <taxon>Agaricomycetes</taxon>
        <taxon>Agaricomycetidae</taxon>
        <taxon>Agaricales</taxon>
        <taxon>Marasmiineae</taxon>
        <taxon>Omphalotaceae</taxon>
        <taxon>Gymnopus</taxon>
    </lineage>
</organism>